<feature type="transmembrane region" description="Helical" evidence="17">
    <location>
        <begin position="479"/>
        <end position="501"/>
    </location>
</feature>
<comment type="subcellular location">
    <subcellularLocation>
        <location evidence="2">Cell inner membrane</location>
        <topology evidence="2">Multi-pass membrane protein</topology>
    </subcellularLocation>
</comment>
<dbReference type="Pfam" id="PF01262">
    <property type="entry name" value="AlaDh_PNT_C"/>
    <property type="match status" value="1"/>
</dbReference>
<dbReference type="InterPro" id="IPR007886">
    <property type="entry name" value="AlaDH/PNT_N"/>
</dbReference>
<dbReference type="EC" id="7.1.1.1" evidence="4 16"/>
<feature type="transmembrane region" description="Helical" evidence="17">
    <location>
        <begin position="404"/>
        <end position="423"/>
    </location>
</feature>
<dbReference type="InterPro" id="IPR026255">
    <property type="entry name" value="NADP_transhyd_a"/>
</dbReference>
<dbReference type="InterPro" id="IPR008143">
    <property type="entry name" value="Ala_DH/PNT_CS2"/>
</dbReference>
<dbReference type="PIRSF" id="PIRSF000203">
    <property type="entry name" value="NADP_transhydrogenase_alpha"/>
    <property type="match status" value="1"/>
</dbReference>
<keyword evidence="12 16" id="KW-0520">NAD</keyword>
<keyword evidence="13 17" id="KW-0472">Membrane</keyword>
<evidence type="ECO:0000256" key="4">
    <source>
        <dbReference type="ARBA" id="ARBA00012943"/>
    </source>
</evidence>
<dbReference type="GO" id="GO:0016491">
    <property type="term" value="F:oxidoreductase activity"/>
    <property type="evidence" value="ECO:0007669"/>
    <property type="project" value="UniProtKB-KW"/>
</dbReference>
<dbReference type="CDD" id="cd05304">
    <property type="entry name" value="Rubrum_tdh"/>
    <property type="match status" value="1"/>
</dbReference>
<feature type="transmembrane region" description="Helical" evidence="17">
    <location>
        <begin position="429"/>
        <end position="447"/>
    </location>
</feature>
<dbReference type="SUPFAM" id="SSF52283">
    <property type="entry name" value="Formate/glycerate dehydrogenase catalytic domain-like"/>
    <property type="match status" value="1"/>
</dbReference>
<dbReference type="InterPro" id="IPR008142">
    <property type="entry name" value="AlaDH/PNT_CS1"/>
</dbReference>
<evidence type="ECO:0000256" key="17">
    <source>
        <dbReference type="SAM" id="Phobius"/>
    </source>
</evidence>
<reference evidence="21" key="2">
    <citation type="submission" date="2024-02" db="EMBL/GenBank/DDBJ databases">
        <title>Neisseria leonii sp. nov.</title>
        <authorList>
            <person name="Boutroux M."/>
            <person name="Favre-Rochex S."/>
            <person name="Gorgette O."/>
            <person name="Touak G."/>
            <person name="Muhle E."/>
            <person name="Chesneau O."/>
            <person name="Clermont D."/>
            <person name="Rahi P."/>
        </authorList>
    </citation>
    <scope>NUCLEOTIDE SEQUENCE</scope>
    <source>
        <strain evidence="21">51.81</strain>
    </source>
</reference>
<dbReference type="InterPro" id="IPR007698">
    <property type="entry name" value="AlaDH/PNT_NAD(H)-bd"/>
</dbReference>
<evidence type="ECO:0000256" key="11">
    <source>
        <dbReference type="ARBA" id="ARBA00022989"/>
    </source>
</evidence>
<evidence type="ECO:0000313" key="21">
    <source>
        <dbReference type="EMBL" id="WWY03424.1"/>
    </source>
</evidence>
<evidence type="ECO:0000256" key="3">
    <source>
        <dbReference type="ARBA" id="ARBA00005689"/>
    </source>
</evidence>
<keyword evidence="10 16" id="KW-1278">Translocase</keyword>
<gene>
    <name evidence="20" type="ORF">ORY91_000400</name>
    <name evidence="21" type="ORF">V9W64_01370</name>
</gene>
<evidence type="ECO:0000256" key="15">
    <source>
        <dbReference type="ARBA" id="ARBA00071831"/>
    </source>
</evidence>
<evidence type="ECO:0000256" key="16">
    <source>
        <dbReference type="PIRNR" id="PIRNR000203"/>
    </source>
</evidence>
<evidence type="ECO:0000256" key="7">
    <source>
        <dbReference type="ARBA" id="ARBA00022692"/>
    </source>
</evidence>
<dbReference type="GO" id="GO:0005886">
    <property type="term" value="C:plasma membrane"/>
    <property type="evidence" value="ECO:0007669"/>
    <property type="project" value="UniProtKB-SubCell"/>
</dbReference>
<proteinExistence type="inferred from homology"/>
<keyword evidence="6" id="KW-0997">Cell inner membrane</keyword>
<dbReference type="EMBL" id="CP146598">
    <property type="protein sequence ID" value="WWY03424.1"/>
    <property type="molecule type" value="Genomic_DNA"/>
</dbReference>
<keyword evidence="7 17" id="KW-0812">Transmembrane</keyword>
<dbReference type="GO" id="GO:0050661">
    <property type="term" value="F:NADP binding"/>
    <property type="evidence" value="ECO:0007669"/>
    <property type="project" value="TreeGrafter"/>
</dbReference>
<evidence type="ECO:0000256" key="8">
    <source>
        <dbReference type="ARBA" id="ARBA00022741"/>
    </source>
</evidence>
<dbReference type="InterPro" id="IPR024605">
    <property type="entry name" value="NADP_transhyd_a_C"/>
</dbReference>
<dbReference type="NCBIfam" id="TIGR00561">
    <property type="entry name" value="pntA"/>
    <property type="match status" value="1"/>
</dbReference>
<evidence type="ECO:0000313" key="20">
    <source>
        <dbReference type="EMBL" id="MDD9327022.1"/>
    </source>
</evidence>
<accession>A0A9X4E072</accession>
<keyword evidence="11 17" id="KW-1133">Transmembrane helix</keyword>
<dbReference type="PROSITE" id="PS00837">
    <property type="entry name" value="ALADH_PNT_2"/>
    <property type="match status" value="1"/>
</dbReference>
<evidence type="ECO:0000259" key="19">
    <source>
        <dbReference type="SMART" id="SM01003"/>
    </source>
</evidence>
<dbReference type="Proteomes" id="UP001149607">
    <property type="component" value="Chromosome"/>
</dbReference>
<evidence type="ECO:0000256" key="9">
    <source>
        <dbReference type="ARBA" id="ARBA00022857"/>
    </source>
</evidence>
<keyword evidence="5" id="KW-1003">Cell membrane</keyword>
<keyword evidence="8 16" id="KW-0547">Nucleotide-binding</keyword>
<feature type="domain" description="Alanine dehydrogenase/pyridine nucleotide transhydrogenase NAD(H)-binding" evidence="18">
    <location>
        <begin position="146"/>
        <end position="312"/>
    </location>
</feature>
<comment type="function">
    <text evidence="1 16">The transhydrogenation between NADH and NADP is coupled to respiration and ATP hydrolysis and functions as a proton pump across the membrane.</text>
</comment>
<dbReference type="PANTHER" id="PTHR10160">
    <property type="entry name" value="NAD(P) TRANSHYDROGENASE"/>
    <property type="match status" value="1"/>
</dbReference>
<dbReference type="NCBIfam" id="NF006942">
    <property type="entry name" value="PRK09424.1"/>
    <property type="match status" value="1"/>
</dbReference>
<evidence type="ECO:0000256" key="10">
    <source>
        <dbReference type="ARBA" id="ARBA00022967"/>
    </source>
</evidence>
<dbReference type="SMART" id="SM01003">
    <property type="entry name" value="AlaDh_PNT_N"/>
    <property type="match status" value="1"/>
</dbReference>
<evidence type="ECO:0000256" key="2">
    <source>
        <dbReference type="ARBA" id="ARBA00004429"/>
    </source>
</evidence>
<feature type="domain" description="Alanine dehydrogenase/pyridine nucleotide transhydrogenase N-terminal" evidence="19">
    <location>
        <begin position="4"/>
        <end position="137"/>
    </location>
</feature>
<dbReference type="Gene3D" id="3.40.50.720">
    <property type="entry name" value="NAD(P)-binding Rossmann-like Domain"/>
    <property type="match status" value="2"/>
</dbReference>
<evidence type="ECO:0000256" key="13">
    <source>
        <dbReference type="ARBA" id="ARBA00023136"/>
    </source>
</evidence>
<sequence>MRIGIPKESAEGESRVACTPESAEQLQKLGFTVMVERGAGVAAGLADADYEAAGAVLADAQSVWDCPLVYQVNPPNEEEAGRLKAGQTLVSFLWPAQNPDLVQKLADKKVNVLAMDMVPRISRAQALDALSSMANISGYRAVIEAANAFGRFFTGQITAAGKVPPAQVLIIGAGVAGLAAIGTANSLGAVVKAFDTRLEVAEQIESMGGQFLKLDFPQEAGGSGDGYAKVMSEEFIAAEMKLFAEQAKEVDIIITTAAIPGKPAPKLITKEMVESMKAGSVIVDLAAATGGNCELTRPGELFVTDNGVKIIGYTDMANRLAGQSSQLYATNLVSLTKLLSPNKDGEIALDFEDVIIRNMTVTREGEITFPPPAIQVSAAPQQQAAQAAPAAKPEPKPVPAWKKLAPAVIGAVLVLWVGAVAPAAFLNHFIVFVLACVIGYYVVWNVSHSLHTPLMSVTNAISGIIVVGALLQIGQGNGLVSLLAFIAVLIASVNIFGGFYVTRRMLNMFRKG</sequence>
<dbReference type="PROSITE" id="PS00836">
    <property type="entry name" value="ALADH_PNT_1"/>
    <property type="match status" value="1"/>
</dbReference>
<evidence type="ECO:0000256" key="1">
    <source>
        <dbReference type="ARBA" id="ARBA00003943"/>
    </source>
</evidence>
<name>A0A9X4E072_9NEIS</name>
<protein>
    <recommendedName>
        <fullName evidence="15 16">NAD(P) transhydrogenase subunit alpha</fullName>
        <ecNumber evidence="4 16">7.1.1.1</ecNumber>
    </recommendedName>
</protein>
<evidence type="ECO:0000256" key="5">
    <source>
        <dbReference type="ARBA" id="ARBA00022475"/>
    </source>
</evidence>
<comment type="similarity">
    <text evidence="3 16">Belongs to the AlaDH/PNT family.</text>
</comment>
<evidence type="ECO:0000259" key="18">
    <source>
        <dbReference type="SMART" id="SM01002"/>
    </source>
</evidence>
<dbReference type="EMBL" id="JAPQFL010000001">
    <property type="protein sequence ID" value="MDD9327022.1"/>
    <property type="molecule type" value="Genomic_DNA"/>
</dbReference>
<dbReference type="InterPro" id="IPR036291">
    <property type="entry name" value="NAD(P)-bd_dom_sf"/>
</dbReference>
<comment type="catalytic activity">
    <reaction evidence="14 16">
        <text>NAD(+) + NADPH + H(+)(in) = NADH + NADP(+) + H(+)(out)</text>
        <dbReference type="Rhea" id="RHEA:47992"/>
        <dbReference type="ChEBI" id="CHEBI:15378"/>
        <dbReference type="ChEBI" id="CHEBI:57540"/>
        <dbReference type="ChEBI" id="CHEBI:57783"/>
        <dbReference type="ChEBI" id="CHEBI:57945"/>
        <dbReference type="ChEBI" id="CHEBI:58349"/>
        <dbReference type="EC" id="7.1.1.1"/>
    </reaction>
</comment>
<dbReference type="GO" id="GO:0008750">
    <property type="term" value="F:proton-translocating NAD(P)+ transhydrogenase activity"/>
    <property type="evidence" value="ECO:0007669"/>
    <property type="project" value="UniProtKB-EC"/>
</dbReference>
<dbReference type="PANTHER" id="PTHR10160:SF19">
    <property type="entry name" value="PROTON-TRANSLOCATING NAD(P)(+) TRANSHYDROGENASE"/>
    <property type="match status" value="1"/>
</dbReference>
<organism evidence="20">
    <name type="scientific">Neisseria leonii</name>
    <dbReference type="NCBI Taxonomy" id="2995413"/>
    <lineage>
        <taxon>Bacteria</taxon>
        <taxon>Pseudomonadati</taxon>
        <taxon>Pseudomonadota</taxon>
        <taxon>Betaproteobacteria</taxon>
        <taxon>Neisseriales</taxon>
        <taxon>Neisseriaceae</taxon>
        <taxon>Neisseria</taxon>
    </lineage>
</organism>
<dbReference type="AlphaFoldDB" id="A0A9X4E072"/>
<reference evidence="20" key="1">
    <citation type="submission" date="2022-10" db="EMBL/GenBank/DDBJ databases">
        <authorList>
            <person name="Boutroux M."/>
        </authorList>
    </citation>
    <scope>NUCLEOTIDE SEQUENCE</scope>
    <source>
        <strain evidence="20">51.81</strain>
    </source>
</reference>
<keyword evidence="22" id="KW-1185">Reference proteome</keyword>
<evidence type="ECO:0000256" key="14">
    <source>
        <dbReference type="ARBA" id="ARBA00048202"/>
    </source>
</evidence>
<dbReference type="Pfam" id="PF12769">
    <property type="entry name" value="PNTB_4TM"/>
    <property type="match status" value="1"/>
</dbReference>
<dbReference type="Pfam" id="PF05222">
    <property type="entry name" value="AlaDh_PNT_N"/>
    <property type="match status" value="1"/>
</dbReference>
<evidence type="ECO:0000256" key="12">
    <source>
        <dbReference type="ARBA" id="ARBA00023027"/>
    </source>
</evidence>
<evidence type="ECO:0000256" key="6">
    <source>
        <dbReference type="ARBA" id="ARBA00022519"/>
    </source>
</evidence>
<dbReference type="FunFam" id="3.40.50.720:FF:000028">
    <property type="entry name" value="NAD(P) transhydrogenase subunit alpha"/>
    <property type="match status" value="1"/>
</dbReference>
<feature type="transmembrane region" description="Helical" evidence="17">
    <location>
        <begin position="454"/>
        <end position="473"/>
    </location>
</feature>
<dbReference type="SUPFAM" id="SSF51735">
    <property type="entry name" value="NAD(P)-binding Rossmann-fold domains"/>
    <property type="match status" value="1"/>
</dbReference>
<keyword evidence="20" id="KW-0560">Oxidoreductase</keyword>
<dbReference type="SMART" id="SM01002">
    <property type="entry name" value="AlaDh_PNT_C"/>
    <property type="match status" value="1"/>
</dbReference>
<dbReference type="GO" id="GO:0006740">
    <property type="term" value="P:NADPH regeneration"/>
    <property type="evidence" value="ECO:0007669"/>
    <property type="project" value="TreeGrafter"/>
</dbReference>
<dbReference type="RefSeq" id="WP_274584323.1">
    <property type="nucleotide sequence ID" value="NZ_CP145811.1"/>
</dbReference>
<keyword evidence="9 16" id="KW-0521">NADP</keyword>
<evidence type="ECO:0000313" key="22">
    <source>
        <dbReference type="Proteomes" id="UP001149607"/>
    </source>
</evidence>